<evidence type="ECO:0000313" key="3">
    <source>
        <dbReference type="Proteomes" id="UP000321058"/>
    </source>
</evidence>
<dbReference type="EMBL" id="BKAJ01000096">
    <property type="protein sequence ID" value="GEP58238.1"/>
    <property type="molecule type" value="Genomic_DNA"/>
</dbReference>
<dbReference type="Proteomes" id="UP000321058">
    <property type="component" value="Unassembled WGS sequence"/>
</dbReference>
<reference evidence="2 3" key="1">
    <citation type="submission" date="2019-07" db="EMBL/GenBank/DDBJ databases">
        <title>Whole genome shotgun sequence of Reyranella soli NBRC 108950.</title>
        <authorList>
            <person name="Hosoyama A."/>
            <person name="Uohara A."/>
            <person name="Ohji S."/>
            <person name="Ichikawa N."/>
        </authorList>
    </citation>
    <scope>NUCLEOTIDE SEQUENCE [LARGE SCALE GENOMIC DNA]</scope>
    <source>
        <strain evidence="2 3">NBRC 108950</strain>
    </source>
</reference>
<dbReference type="InterPro" id="IPR005325">
    <property type="entry name" value="DUF308_memb"/>
</dbReference>
<keyword evidence="3" id="KW-1185">Reference proteome</keyword>
<dbReference type="GO" id="GO:0005886">
    <property type="term" value="C:plasma membrane"/>
    <property type="evidence" value="ECO:0007669"/>
    <property type="project" value="TreeGrafter"/>
</dbReference>
<feature type="transmembrane region" description="Helical" evidence="1">
    <location>
        <begin position="165"/>
        <end position="184"/>
    </location>
</feature>
<dbReference type="OrthoDB" id="9815400at2"/>
<feature type="transmembrane region" description="Helical" evidence="1">
    <location>
        <begin position="133"/>
        <end position="153"/>
    </location>
</feature>
<sequence length="192" mass="20518">MSTDYTDGKERRHTAEIFRDNWLWLVLLGSVLILAGALAILVPAVSEIPASKILGSVLVISGLVQIMQAAKMLNWIGFIWHMMLGVLATIGGILIYMDPFAGVLALTLLIAIIFAVHGLTQIAFAIRVRSQAGWHWFLVSGFIALIVSALLVAKLPYSHSFTPATIAGVSLLFAGCAYVAIALASRKAAAST</sequence>
<gene>
    <name evidence="2" type="ORF">RSO01_54040</name>
</gene>
<dbReference type="PANTHER" id="PTHR34989:SF1">
    <property type="entry name" value="PROTEIN HDED"/>
    <property type="match status" value="1"/>
</dbReference>
<dbReference type="Pfam" id="PF03729">
    <property type="entry name" value="DUF308"/>
    <property type="match status" value="1"/>
</dbReference>
<evidence type="ECO:0000256" key="1">
    <source>
        <dbReference type="SAM" id="Phobius"/>
    </source>
</evidence>
<protein>
    <recommendedName>
        <fullName evidence="4">HdeD family acid-resistance protein</fullName>
    </recommendedName>
</protein>
<dbReference type="InterPro" id="IPR052712">
    <property type="entry name" value="Acid_resist_chaperone_HdeD"/>
</dbReference>
<accession>A0A512NH06</accession>
<feature type="transmembrane region" description="Helical" evidence="1">
    <location>
        <begin position="103"/>
        <end position="126"/>
    </location>
</feature>
<feature type="transmembrane region" description="Helical" evidence="1">
    <location>
        <begin position="21"/>
        <end position="42"/>
    </location>
</feature>
<organism evidence="2 3">
    <name type="scientific">Reyranella soli</name>
    <dbReference type="NCBI Taxonomy" id="1230389"/>
    <lineage>
        <taxon>Bacteria</taxon>
        <taxon>Pseudomonadati</taxon>
        <taxon>Pseudomonadota</taxon>
        <taxon>Alphaproteobacteria</taxon>
        <taxon>Hyphomicrobiales</taxon>
        <taxon>Reyranellaceae</taxon>
        <taxon>Reyranella</taxon>
    </lineage>
</organism>
<proteinExistence type="predicted"/>
<keyword evidence="1" id="KW-0812">Transmembrane</keyword>
<dbReference type="AlphaFoldDB" id="A0A512NH06"/>
<dbReference type="RefSeq" id="WP_147153281.1">
    <property type="nucleotide sequence ID" value="NZ_BKAJ01000096.1"/>
</dbReference>
<name>A0A512NH06_9HYPH</name>
<comment type="caution">
    <text evidence="2">The sequence shown here is derived from an EMBL/GenBank/DDBJ whole genome shotgun (WGS) entry which is preliminary data.</text>
</comment>
<evidence type="ECO:0000313" key="2">
    <source>
        <dbReference type="EMBL" id="GEP58238.1"/>
    </source>
</evidence>
<evidence type="ECO:0008006" key="4">
    <source>
        <dbReference type="Google" id="ProtNLM"/>
    </source>
</evidence>
<keyword evidence="1" id="KW-1133">Transmembrane helix</keyword>
<dbReference type="PANTHER" id="PTHR34989">
    <property type="entry name" value="PROTEIN HDED"/>
    <property type="match status" value="1"/>
</dbReference>
<keyword evidence="1" id="KW-0472">Membrane</keyword>
<feature type="transmembrane region" description="Helical" evidence="1">
    <location>
        <begin position="78"/>
        <end position="97"/>
    </location>
</feature>
<feature type="transmembrane region" description="Helical" evidence="1">
    <location>
        <begin position="48"/>
        <end position="66"/>
    </location>
</feature>